<evidence type="ECO:0000313" key="3">
    <source>
        <dbReference type="Proteomes" id="UP000247409"/>
    </source>
</evidence>
<name>A0A2V3J4C6_9FLOR</name>
<dbReference type="OrthoDB" id="10338027at2759"/>
<gene>
    <name evidence="2" type="ORF">BWQ96_00880</name>
</gene>
<dbReference type="Proteomes" id="UP000247409">
    <property type="component" value="Unassembled WGS sequence"/>
</dbReference>
<feature type="region of interest" description="Disordered" evidence="1">
    <location>
        <begin position="123"/>
        <end position="155"/>
    </location>
</feature>
<evidence type="ECO:0000256" key="1">
    <source>
        <dbReference type="SAM" id="MobiDB-lite"/>
    </source>
</evidence>
<organism evidence="2 3">
    <name type="scientific">Gracilariopsis chorda</name>
    <dbReference type="NCBI Taxonomy" id="448386"/>
    <lineage>
        <taxon>Eukaryota</taxon>
        <taxon>Rhodophyta</taxon>
        <taxon>Florideophyceae</taxon>
        <taxon>Rhodymeniophycidae</taxon>
        <taxon>Gracilariales</taxon>
        <taxon>Gracilariaceae</taxon>
        <taxon>Gracilariopsis</taxon>
    </lineage>
</organism>
<feature type="compositionally biased region" description="Basic and acidic residues" evidence="1">
    <location>
        <begin position="129"/>
        <end position="140"/>
    </location>
</feature>
<protein>
    <submittedName>
        <fullName evidence="2">Uncharacterized protein</fullName>
    </submittedName>
</protein>
<keyword evidence="3" id="KW-1185">Reference proteome</keyword>
<dbReference type="EMBL" id="NBIV01000006">
    <property type="protein sequence ID" value="PXF49306.1"/>
    <property type="molecule type" value="Genomic_DNA"/>
</dbReference>
<proteinExistence type="predicted"/>
<evidence type="ECO:0000313" key="2">
    <source>
        <dbReference type="EMBL" id="PXF49306.1"/>
    </source>
</evidence>
<accession>A0A2V3J4C6</accession>
<dbReference type="AlphaFoldDB" id="A0A2V3J4C6"/>
<reference evidence="2 3" key="1">
    <citation type="journal article" date="2018" name="Mol. Biol. Evol.">
        <title>Analysis of the draft genome of the red seaweed Gracilariopsis chorda provides insights into genome size evolution in Rhodophyta.</title>
        <authorList>
            <person name="Lee J."/>
            <person name="Yang E.C."/>
            <person name="Graf L."/>
            <person name="Yang J.H."/>
            <person name="Qiu H."/>
            <person name="Zel Zion U."/>
            <person name="Chan C.X."/>
            <person name="Stephens T.G."/>
            <person name="Weber A.P.M."/>
            <person name="Boo G.H."/>
            <person name="Boo S.M."/>
            <person name="Kim K.M."/>
            <person name="Shin Y."/>
            <person name="Jung M."/>
            <person name="Lee S.J."/>
            <person name="Yim H.S."/>
            <person name="Lee J.H."/>
            <person name="Bhattacharya D."/>
            <person name="Yoon H.S."/>
        </authorList>
    </citation>
    <scope>NUCLEOTIDE SEQUENCE [LARGE SCALE GENOMIC DNA]</scope>
    <source>
        <strain evidence="2 3">SKKU-2015</strain>
        <tissue evidence="2">Whole body</tissue>
    </source>
</reference>
<sequence length="274" mass="29715">MAFVLTPNSTIGVTAFRGDHVSHKSNQRPRTRTARVRMAVKEDSDSLWTSVGKTKFKENVFTGGMPGGEAFYRAWIEDGMEKDVPDVPSGFQPKAAFKPKEEVKTGILADLDKTEFFEGFNMPAESDEEKPASGEEKEGETVPEQAADDSGPNPALYEKYFPDSVRNKAPEIKIVYENDYLKDRVSVAMTEVTASFSDVYYPKEMKNKAPVIDISYNGNLATASVSVSMEHIEGLPTLPPPPKAEGDTITSLVPGAGGGLKLQFDVAGAGPANV</sequence>
<comment type="caution">
    <text evidence="2">The sequence shown here is derived from an EMBL/GenBank/DDBJ whole genome shotgun (WGS) entry which is preliminary data.</text>
</comment>